<reference evidence="1 2" key="1">
    <citation type="journal article" date="2014" name="Genome Biol. Evol.">
        <title>The genome of the myxosporean Thelohanellus kitauei shows adaptations to nutrient acquisition within its fish host.</title>
        <authorList>
            <person name="Yang Y."/>
            <person name="Xiong J."/>
            <person name="Zhou Z."/>
            <person name="Huo F."/>
            <person name="Miao W."/>
            <person name="Ran C."/>
            <person name="Liu Y."/>
            <person name="Zhang J."/>
            <person name="Feng J."/>
            <person name="Wang M."/>
            <person name="Wang M."/>
            <person name="Wang L."/>
            <person name="Yao B."/>
        </authorList>
    </citation>
    <scope>NUCLEOTIDE SEQUENCE [LARGE SCALE GENOMIC DNA]</scope>
    <source>
        <strain evidence="1">Wuqing</strain>
    </source>
</reference>
<keyword evidence="2" id="KW-1185">Reference proteome</keyword>
<gene>
    <name evidence="1" type="ORF">RF11_02017</name>
</gene>
<organism evidence="1 2">
    <name type="scientific">Thelohanellus kitauei</name>
    <name type="common">Myxosporean</name>
    <dbReference type="NCBI Taxonomy" id="669202"/>
    <lineage>
        <taxon>Eukaryota</taxon>
        <taxon>Metazoa</taxon>
        <taxon>Cnidaria</taxon>
        <taxon>Myxozoa</taxon>
        <taxon>Myxosporea</taxon>
        <taxon>Bivalvulida</taxon>
        <taxon>Platysporina</taxon>
        <taxon>Myxobolidae</taxon>
        <taxon>Thelohanellus</taxon>
    </lineage>
</organism>
<evidence type="ECO:0000313" key="1">
    <source>
        <dbReference type="EMBL" id="KII68015.1"/>
    </source>
</evidence>
<evidence type="ECO:0000313" key="2">
    <source>
        <dbReference type="Proteomes" id="UP000031668"/>
    </source>
</evidence>
<proteinExistence type="predicted"/>
<dbReference type="Proteomes" id="UP000031668">
    <property type="component" value="Unassembled WGS sequence"/>
</dbReference>
<comment type="caution">
    <text evidence="1">The sequence shown here is derived from an EMBL/GenBank/DDBJ whole genome shotgun (WGS) entry which is preliminary data.</text>
</comment>
<protein>
    <submittedName>
        <fullName evidence="1">Uncharacterized protein</fullName>
    </submittedName>
</protein>
<dbReference type="EMBL" id="JWZT01002990">
    <property type="protein sequence ID" value="KII68015.1"/>
    <property type="molecule type" value="Genomic_DNA"/>
</dbReference>
<dbReference type="AlphaFoldDB" id="A0A0C2MV40"/>
<sequence>MHKTDFLNYNYVHFYVFAIKNDDTRTSVCQFILTKGSVCPSSVTWEQPLNIKKIRSFYSSTKQANLPSLAPHWLRHEMNCLAYHDKSTRSKLRMLRLIVQLEHDMRKWNIIILIPNFSDLNPSCIFT</sequence>
<name>A0A0C2MV40_THEKT</name>
<accession>A0A0C2MV40</accession>